<dbReference type="PANTHER" id="PTHR38934">
    <property type="entry name" value="HYPHALLY REGULATED CELL WALL PROTEIN 1"/>
    <property type="match status" value="1"/>
</dbReference>
<accession>A0A8S1RQ31</accession>
<name>A0A8S1RQ31_9CILI</name>
<gene>
    <name evidence="1" type="ORF">PSON_ATCC_30995.1.T2080027</name>
</gene>
<dbReference type="PANTHER" id="PTHR38934:SF6">
    <property type="entry name" value="CHROMOSOME UNDETERMINED SCAFFOLD_176, WHOLE GENOME SHOTGUN SEQUENCE"/>
    <property type="match status" value="1"/>
</dbReference>
<organism evidence="1 2">
    <name type="scientific">Paramecium sonneborni</name>
    <dbReference type="NCBI Taxonomy" id="65129"/>
    <lineage>
        <taxon>Eukaryota</taxon>
        <taxon>Sar</taxon>
        <taxon>Alveolata</taxon>
        <taxon>Ciliophora</taxon>
        <taxon>Intramacronucleata</taxon>
        <taxon>Oligohymenophorea</taxon>
        <taxon>Peniculida</taxon>
        <taxon>Parameciidae</taxon>
        <taxon>Paramecium</taxon>
    </lineage>
</organism>
<proteinExistence type="predicted"/>
<evidence type="ECO:0000313" key="2">
    <source>
        <dbReference type="Proteomes" id="UP000692954"/>
    </source>
</evidence>
<comment type="caution">
    <text evidence="1">The sequence shown here is derived from an EMBL/GenBank/DDBJ whole genome shotgun (WGS) entry which is preliminary data.</text>
</comment>
<protein>
    <submittedName>
        <fullName evidence="1">Uncharacterized protein</fullName>
    </submittedName>
</protein>
<sequence length="611" mass="70977">MKNFFDVIIILIKKNFNGKNSFSYFTLFSDWNTIFESGWFEKCKENDIRYILVGNLRNSAFYSVLNLPPHYEVKVIVDGYFIRPPGSTVTISYDIQGSSPSQSFNYKDDNEYSYDKVCNDDWSKFEIQTFTMKFNHKDNDEIRFRVCGTNFPDDRNYGLRGLQIYVNKCHWSCLKCSSNLETTCLACFTNPSANLGSPSTCRNCPVHYAFIEYLDNTKSCVTECNYYRIPDSNKVCQFNEYMLPYTTYFDTTTIPSTTPWMFIPDPINFNIVYTEKINKIPCFSSKNYVGPFFYNEGFSIKLSIPYNISYIRFRATIIKFNNWVDYSAVHVLLDDIEFASVYTISQVMTGRNADQLYSDTNCTNPNVGYYRLETKLKSNITNPILILQGSMEYQYDNNYQKSIWLTILGFSRQSCDWCDFDQKCYSCSTGFLYKNKCVSNCPSYGIETTRVCQDLDEIVANSKYIIKAFYDSSNTTDTDVSSIVGTVSNSGADFKTKDRFLNTNSAIYFSYYLQKRVLGGPLVWYKAKFLKNFNLNPHYSFRFKFVIILGDDFDGSFDYDIGGVSASLTRDSKLTTANNVGKDKDDKYIIIDRIESHIISRIYRRQFLYYL</sequence>
<dbReference type="Proteomes" id="UP000692954">
    <property type="component" value="Unassembled WGS sequence"/>
</dbReference>
<keyword evidence="2" id="KW-1185">Reference proteome</keyword>
<evidence type="ECO:0000313" key="1">
    <source>
        <dbReference type="EMBL" id="CAD8129149.1"/>
    </source>
</evidence>
<dbReference type="OrthoDB" id="300641at2759"/>
<dbReference type="AlphaFoldDB" id="A0A8S1RQ31"/>
<reference evidence="1" key="1">
    <citation type="submission" date="2021-01" db="EMBL/GenBank/DDBJ databases">
        <authorList>
            <consortium name="Genoscope - CEA"/>
            <person name="William W."/>
        </authorList>
    </citation>
    <scope>NUCLEOTIDE SEQUENCE</scope>
</reference>
<dbReference type="EMBL" id="CAJJDN010000208">
    <property type="protein sequence ID" value="CAD8129149.1"/>
    <property type="molecule type" value="Genomic_DNA"/>
</dbReference>